<accession>A0A1D1UYN7</accession>
<dbReference type="AlphaFoldDB" id="A0A1D1UYN7"/>
<evidence type="ECO:0000256" key="1">
    <source>
        <dbReference type="SAM" id="MobiDB-lite"/>
    </source>
</evidence>
<gene>
    <name evidence="2" type="primary">RvY_05445-1</name>
    <name evidence="2" type="synonym">RvY_05445.1</name>
    <name evidence="2" type="ORF">RvY_05445</name>
</gene>
<reference evidence="2 3" key="1">
    <citation type="journal article" date="2016" name="Nat. Commun.">
        <title>Extremotolerant tardigrade genome and improved radiotolerance of human cultured cells by tardigrade-unique protein.</title>
        <authorList>
            <person name="Hashimoto T."/>
            <person name="Horikawa D.D."/>
            <person name="Saito Y."/>
            <person name="Kuwahara H."/>
            <person name="Kozuka-Hata H."/>
            <person name="Shin-I T."/>
            <person name="Minakuchi Y."/>
            <person name="Ohishi K."/>
            <person name="Motoyama A."/>
            <person name="Aizu T."/>
            <person name="Enomoto A."/>
            <person name="Kondo K."/>
            <person name="Tanaka S."/>
            <person name="Hara Y."/>
            <person name="Koshikawa S."/>
            <person name="Sagara H."/>
            <person name="Miura T."/>
            <person name="Yokobori S."/>
            <person name="Miyagawa K."/>
            <person name="Suzuki Y."/>
            <person name="Kubo T."/>
            <person name="Oyama M."/>
            <person name="Kohara Y."/>
            <person name="Fujiyama A."/>
            <person name="Arakawa K."/>
            <person name="Katayama T."/>
            <person name="Toyoda A."/>
            <person name="Kunieda T."/>
        </authorList>
    </citation>
    <scope>NUCLEOTIDE SEQUENCE [LARGE SCALE GENOMIC DNA]</scope>
    <source>
        <strain evidence="2 3">YOKOZUNA-1</strain>
    </source>
</reference>
<feature type="region of interest" description="Disordered" evidence="1">
    <location>
        <begin position="81"/>
        <end position="122"/>
    </location>
</feature>
<comment type="caution">
    <text evidence="2">The sequence shown here is derived from an EMBL/GenBank/DDBJ whole genome shotgun (WGS) entry which is preliminary data.</text>
</comment>
<keyword evidence="3" id="KW-1185">Reference proteome</keyword>
<organism evidence="2 3">
    <name type="scientific">Ramazzottius varieornatus</name>
    <name type="common">Water bear</name>
    <name type="synonym">Tardigrade</name>
    <dbReference type="NCBI Taxonomy" id="947166"/>
    <lineage>
        <taxon>Eukaryota</taxon>
        <taxon>Metazoa</taxon>
        <taxon>Ecdysozoa</taxon>
        <taxon>Tardigrada</taxon>
        <taxon>Eutardigrada</taxon>
        <taxon>Parachela</taxon>
        <taxon>Hypsibioidea</taxon>
        <taxon>Ramazzottiidae</taxon>
        <taxon>Ramazzottius</taxon>
    </lineage>
</organism>
<evidence type="ECO:0000313" key="2">
    <source>
        <dbReference type="EMBL" id="GAU93515.1"/>
    </source>
</evidence>
<protein>
    <submittedName>
        <fullName evidence="2">Uncharacterized protein</fullName>
    </submittedName>
</protein>
<evidence type="ECO:0000313" key="3">
    <source>
        <dbReference type="Proteomes" id="UP000186922"/>
    </source>
</evidence>
<dbReference type="EMBL" id="BDGG01000002">
    <property type="protein sequence ID" value="GAU93515.1"/>
    <property type="molecule type" value="Genomic_DNA"/>
</dbReference>
<proteinExistence type="predicted"/>
<sequence>MDDWIDYWNKKFVKPTTVMETLDLMKAKLNHLTRLNIHNDILVDPEAVVTEHLTKHPIVDDQEPAIGPNYVTWGRWGDVLSHDNQNAEEEQADDDAITLAEEDDDEMIEQDVDNMEMPESDS</sequence>
<name>A0A1D1UYN7_RAMVA</name>
<feature type="compositionally biased region" description="Acidic residues" evidence="1">
    <location>
        <begin position="86"/>
        <end position="122"/>
    </location>
</feature>
<dbReference type="Proteomes" id="UP000186922">
    <property type="component" value="Unassembled WGS sequence"/>
</dbReference>